<dbReference type="Gene3D" id="2.40.50.140">
    <property type="entry name" value="Nucleic acid-binding proteins"/>
    <property type="match status" value="1"/>
</dbReference>
<gene>
    <name evidence="9" type="ORF">SAMN02745751_01862</name>
</gene>
<keyword evidence="10" id="KW-1185">Reference proteome</keyword>
<proteinExistence type="predicted"/>
<dbReference type="Gene3D" id="3.90.226.10">
    <property type="entry name" value="2-enoyl-CoA Hydratase, Chain A, domain 1"/>
    <property type="match status" value="1"/>
</dbReference>
<evidence type="ECO:0000256" key="1">
    <source>
        <dbReference type="ARBA" id="ARBA00004141"/>
    </source>
</evidence>
<name>A0A1M6GZV5_9FIRM</name>
<feature type="transmembrane region" description="Helical" evidence="5">
    <location>
        <begin position="317"/>
        <end position="337"/>
    </location>
</feature>
<dbReference type="CDD" id="cd07020">
    <property type="entry name" value="Clp_protease_NfeD_1"/>
    <property type="match status" value="1"/>
</dbReference>
<sequence length="452" mass="48480">MFKEIRRYTMLILLLILLTSIFSSVFTTAQNDSPLVLTIEIKNTITAGTTEHIRRSLETAEDMNADAIVFLIDTPGGLVASTIDIMQLMLNSKTPVITYVYPQGAIAASAGSFILLSGNIAAMSPGTTCGAAMPVVISPTEGTTQTADDKTINFLAGHIKSIAQERGRATDVAEKFVTENLTLNAYEALEKNIIDYIPNTLEELLDAVHGTVVTANNEDIVLNTRNANIQPLEMTAVDRITDIVSNPQITFILVIVGIYGIIIGFNAPGTFVPEVLGAIALMLGLYGLGLFEVNIFAAAMLLLGIALLVAEAFTPTFGILAFGGIVSIILGILFLPVEPLMPAGWFRSFRMMAIGIGIGSGILMVVILSGIIRLRKSKVVHGDSEFNGKEGTVIDALNPKGLVKVQGEIWNGISNDGSIIESGEKIIVVKREGMNVIVEKSNNDKDKRSREV</sequence>
<dbReference type="Pfam" id="PF25145">
    <property type="entry name" value="NfeD1b_N"/>
    <property type="match status" value="1"/>
</dbReference>
<dbReference type="STRING" id="1121476.SAMN02745751_01862"/>
<evidence type="ECO:0000313" key="10">
    <source>
        <dbReference type="Proteomes" id="UP000184052"/>
    </source>
</evidence>
<feature type="domain" description="NfeD integral membrane" evidence="7">
    <location>
        <begin position="249"/>
        <end position="368"/>
    </location>
</feature>
<dbReference type="InterPro" id="IPR029045">
    <property type="entry name" value="ClpP/crotonase-like_dom_sf"/>
</dbReference>
<protein>
    <submittedName>
        <fullName evidence="9">Membrane-bound serine protease (ClpP class)</fullName>
    </submittedName>
</protein>
<evidence type="ECO:0000256" key="5">
    <source>
        <dbReference type="SAM" id="Phobius"/>
    </source>
</evidence>
<comment type="subcellular location">
    <subcellularLocation>
        <location evidence="1">Membrane</location>
        <topology evidence="1">Multi-pass membrane protein</topology>
    </subcellularLocation>
</comment>
<dbReference type="InterPro" id="IPR002810">
    <property type="entry name" value="NfeD-like_C"/>
</dbReference>
<accession>A0A1M6GZV5</accession>
<dbReference type="InterPro" id="IPR056739">
    <property type="entry name" value="NfeD_membrane"/>
</dbReference>
<dbReference type="Pfam" id="PF24961">
    <property type="entry name" value="NfeD_membrane"/>
    <property type="match status" value="1"/>
</dbReference>
<dbReference type="GO" id="GO:0006508">
    <property type="term" value="P:proteolysis"/>
    <property type="evidence" value="ECO:0007669"/>
    <property type="project" value="UniProtKB-KW"/>
</dbReference>
<evidence type="ECO:0000313" key="9">
    <source>
        <dbReference type="EMBL" id="SHJ15435.1"/>
    </source>
</evidence>
<evidence type="ECO:0000256" key="4">
    <source>
        <dbReference type="ARBA" id="ARBA00023136"/>
    </source>
</evidence>
<dbReference type="Proteomes" id="UP000184052">
    <property type="component" value="Unassembled WGS sequence"/>
</dbReference>
<evidence type="ECO:0000256" key="3">
    <source>
        <dbReference type="ARBA" id="ARBA00022989"/>
    </source>
</evidence>
<dbReference type="InterPro" id="IPR056738">
    <property type="entry name" value="NfeD1b_N"/>
</dbReference>
<dbReference type="PANTHER" id="PTHR33507:SF4">
    <property type="entry name" value="NODULATION COMPETITIVENESS PROTEIN NFED"/>
    <property type="match status" value="1"/>
</dbReference>
<organism evidence="9 10">
    <name type="scientific">Dethiosulfatibacter aminovorans DSM 17477</name>
    <dbReference type="NCBI Taxonomy" id="1121476"/>
    <lineage>
        <taxon>Bacteria</taxon>
        <taxon>Bacillati</taxon>
        <taxon>Bacillota</taxon>
        <taxon>Tissierellia</taxon>
        <taxon>Dethiosulfatibacter</taxon>
    </lineage>
</organism>
<dbReference type="GO" id="GO:0008233">
    <property type="term" value="F:peptidase activity"/>
    <property type="evidence" value="ECO:0007669"/>
    <property type="project" value="UniProtKB-KW"/>
</dbReference>
<dbReference type="EMBL" id="FQZL01000012">
    <property type="protein sequence ID" value="SHJ15435.1"/>
    <property type="molecule type" value="Genomic_DNA"/>
</dbReference>
<dbReference type="SUPFAM" id="SSF141322">
    <property type="entry name" value="NfeD domain-like"/>
    <property type="match status" value="1"/>
</dbReference>
<evidence type="ECO:0000259" key="8">
    <source>
        <dbReference type="Pfam" id="PF25145"/>
    </source>
</evidence>
<evidence type="ECO:0000256" key="2">
    <source>
        <dbReference type="ARBA" id="ARBA00022692"/>
    </source>
</evidence>
<dbReference type="SUPFAM" id="SSF52096">
    <property type="entry name" value="ClpP/crotonase"/>
    <property type="match status" value="1"/>
</dbReference>
<dbReference type="RefSeq" id="WP_175548540.1">
    <property type="nucleotide sequence ID" value="NZ_FQZL01000012.1"/>
</dbReference>
<keyword evidence="2 5" id="KW-0812">Transmembrane</keyword>
<dbReference type="PANTHER" id="PTHR33507">
    <property type="entry name" value="INNER MEMBRANE PROTEIN YBBJ"/>
    <property type="match status" value="1"/>
</dbReference>
<feature type="transmembrane region" description="Helical" evidence="5">
    <location>
        <begin position="249"/>
        <end position="267"/>
    </location>
</feature>
<dbReference type="Pfam" id="PF01957">
    <property type="entry name" value="NfeD"/>
    <property type="match status" value="1"/>
</dbReference>
<keyword evidence="9" id="KW-0378">Hydrolase</keyword>
<keyword evidence="3 5" id="KW-1133">Transmembrane helix</keyword>
<feature type="domain" description="NfeD1b N-terminal" evidence="8">
    <location>
        <begin position="36"/>
        <end position="203"/>
    </location>
</feature>
<dbReference type="InterPro" id="IPR012340">
    <property type="entry name" value="NA-bd_OB-fold"/>
</dbReference>
<dbReference type="InterPro" id="IPR052165">
    <property type="entry name" value="Membrane_assoc_protease"/>
</dbReference>
<feature type="transmembrane region" description="Helical" evidence="5">
    <location>
        <begin position="349"/>
        <end position="372"/>
    </location>
</feature>
<keyword evidence="9" id="KW-0645">Protease</keyword>
<dbReference type="GO" id="GO:0016020">
    <property type="term" value="C:membrane"/>
    <property type="evidence" value="ECO:0007669"/>
    <property type="project" value="UniProtKB-SubCell"/>
</dbReference>
<feature type="domain" description="NfeD-like C-terminal" evidence="6">
    <location>
        <begin position="388"/>
        <end position="440"/>
    </location>
</feature>
<feature type="transmembrane region" description="Helical" evidence="5">
    <location>
        <begin position="96"/>
        <end position="116"/>
    </location>
</feature>
<reference evidence="9 10" key="1">
    <citation type="submission" date="2016-11" db="EMBL/GenBank/DDBJ databases">
        <authorList>
            <person name="Jaros S."/>
            <person name="Januszkiewicz K."/>
            <person name="Wedrychowicz H."/>
        </authorList>
    </citation>
    <scope>NUCLEOTIDE SEQUENCE [LARGE SCALE GENOMIC DNA]</scope>
    <source>
        <strain evidence="9 10">DSM 17477</strain>
    </source>
</reference>
<dbReference type="AlphaFoldDB" id="A0A1M6GZV5"/>
<evidence type="ECO:0000259" key="7">
    <source>
        <dbReference type="Pfam" id="PF24961"/>
    </source>
</evidence>
<feature type="transmembrane region" description="Helical" evidence="5">
    <location>
        <begin position="279"/>
        <end position="310"/>
    </location>
</feature>
<keyword evidence="4 5" id="KW-0472">Membrane</keyword>
<evidence type="ECO:0000259" key="6">
    <source>
        <dbReference type="Pfam" id="PF01957"/>
    </source>
</evidence>